<evidence type="ECO:0008006" key="4">
    <source>
        <dbReference type="Google" id="ProtNLM"/>
    </source>
</evidence>
<accession>A0A2A4X251</accession>
<dbReference type="InterPro" id="IPR012332">
    <property type="entry name" value="Autotransporter_pectin_lyase_C"/>
</dbReference>
<feature type="signal peptide" evidence="1">
    <location>
        <begin position="1"/>
        <end position="31"/>
    </location>
</feature>
<sequence>MREVSHTMKLSAATMLAMLLGSYLYSSSANAAEVRDISKVNGGIRVSAEERVGDISSVNGGIDLGSGASAERLDTVNGGIDLDERVEIERAETVNGGIRVSRDVTVHGSLSTVNGGIQTNSGTVIDDRVSTVNGKITLRDTRVKENVQTSNGDIFLTDGSVVEGDVIVKGRRSWFGRFFGFGQRSSKIIIDAESSVMGDIHLYREVNLDIADGAVLGDVIEHF</sequence>
<dbReference type="AlphaFoldDB" id="A0A2A4X251"/>
<organism evidence="2 3">
    <name type="scientific">SAR86 cluster bacterium</name>
    <dbReference type="NCBI Taxonomy" id="2030880"/>
    <lineage>
        <taxon>Bacteria</taxon>
        <taxon>Pseudomonadati</taxon>
        <taxon>Pseudomonadota</taxon>
        <taxon>Gammaproteobacteria</taxon>
        <taxon>SAR86 cluster</taxon>
    </lineage>
</organism>
<dbReference type="EMBL" id="NVUL01000054">
    <property type="protein sequence ID" value="PCI76673.1"/>
    <property type="molecule type" value="Genomic_DNA"/>
</dbReference>
<feature type="chain" id="PRO_5012201598" description="Polymer-forming cytoskeletal protein" evidence="1">
    <location>
        <begin position="32"/>
        <end position="223"/>
    </location>
</feature>
<protein>
    <recommendedName>
        <fullName evidence="4">Polymer-forming cytoskeletal protein</fullName>
    </recommendedName>
</protein>
<gene>
    <name evidence="2" type="ORF">COB20_10115</name>
</gene>
<evidence type="ECO:0000256" key="1">
    <source>
        <dbReference type="SAM" id="SignalP"/>
    </source>
</evidence>
<comment type="caution">
    <text evidence="2">The sequence shown here is derived from an EMBL/GenBank/DDBJ whole genome shotgun (WGS) entry which is preliminary data.</text>
</comment>
<dbReference type="Proteomes" id="UP000218767">
    <property type="component" value="Unassembled WGS sequence"/>
</dbReference>
<name>A0A2A4X251_9GAMM</name>
<evidence type="ECO:0000313" key="2">
    <source>
        <dbReference type="EMBL" id="PCI76673.1"/>
    </source>
</evidence>
<dbReference type="Gene3D" id="2.160.20.20">
    <property type="match status" value="1"/>
</dbReference>
<reference evidence="3" key="1">
    <citation type="submission" date="2017-08" db="EMBL/GenBank/DDBJ databases">
        <title>A dynamic microbial community with high functional redundancy inhabits the cold, oxic subseafloor aquifer.</title>
        <authorList>
            <person name="Tully B.J."/>
            <person name="Wheat C.G."/>
            <person name="Glazer B.T."/>
            <person name="Huber J.A."/>
        </authorList>
    </citation>
    <scope>NUCLEOTIDE SEQUENCE [LARGE SCALE GENOMIC DNA]</scope>
</reference>
<keyword evidence="1" id="KW-0732">Signal</keyword>
<evidence type="ECO:0000313" key="3">
    <source>
        <dbReference type="Proteomes" id="UP000218767"/>
    </source>
</evidence>
<proteinExistence type="predicted"/>